<dbReference type="EMBL" id="VDGI01000015">
    <property type="protein sequence ID" value="TQR19281.1"/>
    <property type="molecule type" value="Genomic_DNA"/>
</dbReference>
<evidence type="ECO:0000313" key="2">
    <source>
        <dbReference type="EMBL" id="TQR19281.1"/>
    </source>
</evidence>
<sequence>MEGLIILIISLIVSALFGQKKKAAQKPVKDVQQEKPFKENPFKGLEDFAKEFKVEHKKMDRKPPEVQKTPTLVEKVEREVPRDRGVPRSSGRLSIHQDKVQNKNVSKPIDTNILPSSKEELVRAIVFSEILAPPKSKR</sequence>
<evidence type="ECO:0000256" key="1">
    <source>
        <dbReference type="SAM" id="MobiDB-lite"/>
    </source>
</evidence>
<protein>
    <submittedName>
        <fullName evidence="2">Uncharacterized protein</fullName>
    </submittedName>
</protein>
<dbReference type="AlphaFoldDB" id="A0A544TP94"/>
<dbReference type="Proteomes" id="UP000316626">
    <property type="component" value="Unassembled WGS sequence"/>
</dbReference>
<name>A0A544TP94_9BACI</name>
<organism evidence="2 3">
    <name type="scientific">Psychrobacillus vulpis</name>
    <dbReference type="NCBI Taxonomy" id="2325572"/>
    <lineage>
        <taxon>Bacteria</taxon>
        <taxon>Bacillati</taxon>
        <taxon>Bacillota</taxon>
        <taxon>Bacilli</taxon>
        <taxon>Bacillales</taxon>
        <taxon>Bacillaceae</taxon>
        <taxon>Psychrobacillus</taxon>
    </lineage>
</organism>
<dbReference type="OrthoDB" id="2454451at2"/>
<proteinExistence type="predicted"/>
<gene>
    <name evidence="2" type="ORF">FG384_13805</name>
</gene>
<reference evidence="2 3" key="1">
    <citation type="submission" date="2019-06" db="EMBL/GenBank/DDBJ databases">
        <title>Psychrobacillus vulpis sp. nov., a new species isolated from feces of a red fox that inhabits in The Tablas de Daimiel Natural Park, Albacete, Spain.</title>
        <authorList>
            <person name="Rodriguez M."/>
            <person name="Reina J.C."/>
            <person name="Bejar V."/>
            <person name="Llamas I."/>
        </authorList>
    </citation>
    <scope>NUCLEOTIDE SEQUENCE [LARGE SCALE GENOMIC DNA]</scope>
    <source>
        <strain evidence="2 3">Z8</strain>
    </source>
</reference>
<accession>A0A544TP94</accession>
<comment type="caution">
    <text evidence="2">The sequence shown here is derived from an EMBL/GenBank/DDBJ whole genome shotgun (WGS) entry which is preliminary data.</text>
</comment>
<evidence type="ECO:0000313" key="3">
    <source>
        <dbReference type="Proteomes" id="UP000316626"/>
    </source>
</evidence>
<keyword evidence="3" id="KW-1185">Reference proteome</keyword>
<dbReference type="RefSeq" id="WP_142643191.1">
    <property type="nucleotide sequence ID" value="NZ_VDGI01000015.1"/>
</dbReference>
<feature type="region of interest" description="Disordered" evidence="1">
    <location>
        <begin position="79"/>
        <end position="98"/>
    </location>
</feature>